<reference evidence="3 4" key="1">
    <citation type="submission" date="2024-07" db="EMBL/GenBank/DDBJ databases">
        <title>Uliginosibacterium flavum JJ3220;KACC:17644.</title>
        <authorList>
            <person name="Kim M.K."/>
        </authorList>
    </citation>
    <scope>NUCLEOTIDE SEQUENCE [LARGE SCALE GENOMIC DNA]</scope>
    <source>
        <strain evidence="3 4">KACC:17644</strain>
    </source>
</reference>
<keyword evidence="3" id="KW-0808">Transferase</keyword>
<dbReference type="Pfam" id="PF13439">
    <property type="entry name" value="Glyco_transf_4"/>
    <property type="match status" value="1"/>
</dbReference>
<accession>A0ABV2TI17</accession>
<dbReference type="RefSeq" id="WP_354599653.1">
    <property type="nucleotide sequence ID" value="NZ_JBEWZI010000002.1"/>
</dbReference>
<dbReference type="Pfam" id="PF00534">
    <property type="entry name" value="Glycos_transf_1"/>
    <property type="match status" value="1"/>
</dbReference>
<comment type="caution">
    <text evidence="3">The sequence shown here is derived from an EMBL/GenBank/DDBJ whole genome shotgun (WGS) entry which is preliminary data.</text>
</comment>
<protein>
    <submittedName>
        <fullName evidence="3">Glycosyltransferase</fullName>
        <ecNumber evidence="3">2.4.-.-</ecNumber>
    </submittedName>
</protein>
<feature type="domain" description="Glycosyltransferase subfamily 4-like N-terminal" evidence="2">
    <location>
        <begin position="16"/>
        <end position="175"/>
    </location>
</feature>
<proteinExistence type="predicted"/>
<dbReference type="InterPro" id="IPR028098">
    <property type="entry name" value="Glyco_trans_4-like_N"/>
</dbReference>
<evidence type="ECO:0000259" key="2">
    <source>
        <dbReference type="Pfam" id="PF13439"/>
    </source>
</evidence>
<dbReference type="SUPFAM" id="SSF53756">
    <property type="entry name" value="UDP-Glycosyltransferase/glycogen phosphorylase"/>
    <property type="match status" value="1"/>
</dbReference>
<dbReference type="GO" id="GO:0016757">
    <property type="term" value="F:glycosyltransferase activity"/>
    <property type="evidence" value="ECO:0007669"/>
    <property type="project" value="UniProtKB-KW"/>
</dbReference>
<dbReference type="EC" id="2.4.-.-" evidence="3"/>
<dbReference type="PANTHER" id="PTHR45947">
    <property type="entry name" value="SULFOQUINOVOSYL TRANSFERASE SQD2"/>
    <property type="match status" value="1"/>
</dbReference>
<dbReference type="InterPro" id="IPR050194">
    <property type="entry name" value="Glycosyltransferase_grp1"/>
</dbReference>
<dbReference type="Gene3D" id="3.40.50.2000">
    <property type="entry name" value="Glycogen Phosphorylase B"/>
    <property type="match status" value="2"/>
</dbReference>
<gene>
    <name evidence="3" type="ORF">ABXR19_03295</name>
</gene>
<evidence type="ECO:0000259" key="1">
    <source>
        <dbReference type="Pfam" id="PF00534"/>
    </source>
</evidence>
<evidence type="ECO:0000313" key="4">
    <source>
        <dbReference type="Proteomes" id="UP001549691"/>
    </source>
</evidence>
<evidence type="ECO:0000313" key="3">
    <source>
        <dbReference type="EMBL" id="MET7013200.1"/>
    </source>
</evidence>
<keyword evidence="3" id="KW-0328">Glycosyltransferase</keyword>
<keyword evidence="4" id="KW-1185">Reference proteome</keyword>
<sequence>MRVLHVYRTYFPETQGGLQEAIRQIARGLKRAGCDSMVFTLAKQPRPSFVRIDDADVFRAKSVIDVSSCDMGSPGGILLFRQLAKKADILNFHYPWPFGDVLELLGNPGKPYVITYHSDIVRQRVAEALYAPLRSRFVAKAKAIVTTSPAYARTSEYLSRLGRAVDVIPLCIDPADIPETSAETSANWQQRFQKPFFFFVGVLRYYKGLEYLIEAAKLTGFDVVIAGDGPERERLHYLASGIPNVHFLGKITDEDKFALIRQCRAVVFSSHLRAEAFGVSLLEGAALGKALISTEIGTGTSYVNAHGETGLVVPGADPEALARAMRCLIETPALAEQYGTAAHERCVRLFHTSAAGEKYLDLYRRVLLSEA</sequence>
<dbReference type="Proteomes" id="UP001549691">
    <property type="component" value="Unassembled WGS sequence"/>
</dbReference>
<dbReference type="EMBL" id="JBEWZI010000002">
    <property type="protein sequence ID" value="MET7013200.1"/>
    <property type="molecule type" value="Genomic_DNA"/>
</dbReference>
<dbReference type="InterPro" id="IPR001296">
    <property type="entry name" value="Glyco_trans_1"/>
</dbReference>
<dbReference type="PANTHER" id="PTHR45947:SF3">
    <property type="entry name" value="SULFOQUINOVOSYL TRANSFERASE SQD2"/>
    <property type="match status" value="1"/>
</dbReference>
<name>A0ABV2TI17_9RHOO</name>
<feature type="domain" description="Glycosyl transferase family 1" evidence="1">
    <location>
        <begin position="192"/>
        <end position="344"/>
    </location>
</feature>
<organism evidence="3 4">
    <name type="scientific">Uliginosibacterium flavum</name>
    <dbReference type="NCBI Taxonomy" id="1396831"/>
    <lineage>
        <taxon>Bacteria</taxon>
        <taxon>Pseudomonadati</taxon>
        <taxon>Pseudomonadota</taxon>
        <taxon>Betaproteobacteria</taxon>
        <taxon>Rhodocyclales</taxon>
        <taxon>Zoogloeaceae</taxon>
        <taxon>Uliginosibacterium</taxon>
    </lineage>
</organism>